<accession>A0A0C9TH99</accession>
<evidence type="ECO:0000313" key="3">
    <source>
        <dbReference type="Proteomes" id="UP000053647"/>
    </source>
</evidence>
<dbReference type="PANTHER" id="PTHR33096">
    <property type="entry name" value="CXC2 DOMAIN-CONTAINING PROTEIN"/>
    <property type="match status" value="1"/>
</dbReference>
<dbReference type="OrthoDB" id="3259803at2759"/>
<feature type="compositionally biased region" description="Basic and acidic residues" evidence="1">
    <location>
        <begin position="621"/>
        <end position="630"/>
    </location>
</feature>
<dbReference type="Proteomes" id="UP000053647">
    <property type="component" value="Unassembled WGS sequence"/>
</dbReference>
<feature type="region of interest" description="Disordered" evidence="1">
    <location>
        <begin position="566"/>
        <end position="630"/>
    </location>
</feature>
<evidence type="ECO:0000256" key="1">
    <source>
        <dbReference type="SAM" id="MobiDB-lite"/>
    </source>
</evidence>
<evidence type="ECO:0000313" key="2">
    <source>
        <dbReference type="EMBL" id="KIJ06646.1"/>
    </source>
</evidence>
<reference evidence="2 3" key="1">
    <citation type="submission" date="2014-06" db="EMBL/GenBank/DDBJ databases">
        <authorList>
            <consortium name="DOE Joint Genome Institute"/>
            <person name="Kuo A."/>
            <person name="Kohler A."/>
            <person name="Nagy L.G."/>
            <person name="Floudas D."/>
            <person name="Copeland A."/>
            <person name="Barry K.W."/>
            <person name="Cichocki N."/>
            <person name="Veneault-Fourrey C."/>
            <person name="LaButti K."/>
            <person name="Lindquist E.A."/>
            <person name="Lipzen A."/>
            <person name="Lundell T."/>
            <person name="Morin E."/>
            <person name="Murat C."/>
            <person name="Sun H."/>
            <person name="Tunlid A."/>
            <person name="Henrissat B."/>
            <person name="Grigoriev I.V."/>
            <person name="Hibbett D.S."/>
            <person name="Martin F."/>
            <person name="Nordberg H.P."/>
            <person name="Cantor M.N."/>
            <person name="Hua S.X."/>
        </authorList>
    </citation>
    <scope>NUCLEOTIDE SEQUENCE [LARGE SCALE GENOMIC DNA]</scope>
    <source>
        <strain evidence="2 3">ATCC 200175</strain>
    </source>
</reference>
<dbReference type="PANTHER" id="PTHR33096:SF1">
    <property type="entry name" value="CXC1-LIKE CYSTEINE CLUSTER ASSOCIATED WITH KDZ TRANSPOSASES DOMAIN-CONTAINING PROTEIN"/>
    <property type="match status" value="1"/>
</dbReference>
<feature type="compositionally biased region" description="Acidic residues" evidence="1">
    <location>
        <begin position="583"/>
        <end position="610"/>
    </location>
</feature>
<keyword evidence="3" id="KW-1185">Reference proteome</keyword>
<feature type="compositionally biased region" description="Basic and acidic residues" evidence="1">
    <location>
        <begin position="572"/>
        <end position="581"/>
    </location>
</feature>
<name>A0A0C9TH99_PAXIN</name>
<dbReference type="Pfam" id="PF18758">
    <property type="entry name" value="KDZ"/>
    <property type="match status" value="1"/>
</dbReference>
<proteinExistence type="predicted"/>
<reference evidence="3" key="2">
    <citation type="submission" date="2015-01" db="EMBL/GenBank/DDBJ databases">
        <title>Evolutionary Origins and Diversification of the Mycorrhizal Mutualists.</title>
        <authorList>
            <consortium name="DOE Joint Genome Institute"/>
            <consortium name="Mycorrhizal Genomics Consortium"/>
            <person name="Kohler A."/>
            <person name="Kuo A."/>
            <person name="Nagy L.G."/>
            <person name="Floudas D."/>
            <person name="Copeland A."/>
            <person name="Barry K.W."/>
            <person name="Cichocki N."/>
            <person name="Veneault-Fourrey C."/>
            <person name="LaButti K."/>
            <person name="Lindquist E.A."/>
            <person name="Lipzen A."/>
            <person name="Lundell T."/>
            <person name="Morin E."/>
            <person name="Murat C."/>
            <person name="Riley R."/>
            <person name="Ohm R."/>
            <person name="Sun H."/>
            <person name="Tunlid A."/>
            <person name="Henrissat B."/>
            <person name="Grigoriev I.V."/>
            <person name="Hibbett D.S."/>
            <person name="Martin F."/>
        </authorList>
    </citation>
    <scope>NUCLEOTIDE SEQUENCE [LARGE SCALE GENOMIC DNA]</scope>
    <source>
        <strain evidence="3">ATCC 200175</strain>
    </source>
</reference>
<dbReference type="EMBL" id="KN820227">
    <property type="protein sequence ID" value="KIJ06646.1"/>
    <property type="molecule type" value="Genomic_DNA"/>
</dbReference>
<evidence type="ECO:0008006" key="4">
    <source>
        <dbReference type="Google" id="ProtNLM"/>
    </source>
</evidence>
<gene>
    <name evidence="2" type="ORF">PAXINDRAFT_20159</name>
</gene>
<protein>
    <recommendedName>
        <fullName evidence="4">CxC1-like cysteine cluster associated with KDZ transposases domain-containing protein</fullName>
    </recommendedName>
</protein>
<dbReference type="HOGENOM" id="CLU_004552_9_1_1"/>
<organism evidence="2 3">
    <name type="scientific">Paxillus involutus ATCC 200175</name>
    <dbReference type="NCBI Taxonomy" id="664439"/>
    <lineage>
        <taxon>Eukaryota</taxon>
        <taxon>Fungi</taxon>
        <taxon>Dikarya</taxon>
        <taxon>Basidiomycota</taxon>
        <taxon>Agaricomycotina</taxon>
        <taxon>Agaricomycetes</taxon>
        <taxon>Agaricomycetidae</taxon>
        <taxon>Boletales</taxon>
        <taxon>Paxilineae</taxon>
        <taxon>Paxillaceae</taxon>
        <taxon>Paxillus</taxon>
    </lineage>
</organism>
<sequence>MEAHVEACHNANGTQKRSRVLAADGDGYENGMKIPISVLDACGDSFIAADEKREKASTRYFADTGLMAMLCCHDHVLWLVSMTSAGEKQYYALALIQHLFNHLPSDMSVGLLYDIGCQLERSCRKWEFFSEAILSCLTFAIAVFHAYGHQWPCQVIYHPRKRVGFGLSDGEGCERLWSFLKPLIPVLRVFGFHQRLFVLDYQVHHLHAKSLACFGDWLHRRWLHCRKKMAVASEALASLDIDESILRDQWAAQSKNKGKEEIARVLALEKILEHQQIAVDNLEHQLITDSVCDVIDLNTCLLKARRKLMAMTTLVAKRRAALGVSDRANLAALKRNVYLQVRTNARAVKTRIRERLRQRKFELERLERAYRTTVNGTSSLLIILVPEKLNKLYDVENKIQDHVQAAIKRREPTILKLVSNYNTLCKQLQTLIKVGTAPLGVVSPPCISREGIFQLDVDDDIWQDIGLDDATTDPPLWLADESVRMGIRHLLEYDQCVEEEDRLCREHCILQEWMMLEWNNLQRARDEAAENVDELYQLDLHRVELYSWGPLSIILGNTALAMHQPHSVSHQSKVDKDKVQEGELTEDEEEDEKEDEEEDEEDELMAEAEEAALAYEYQLHGNDDNSHDRE</sequence>
<dbReference type="AlphaFoldDB" id="A0A0C9TH99"/>
<dbReference type="InterPro" id="IPR040521">
    <property type="entry name" value="KDZ"/>
</dbReference>